<accession>A0A926Y0J0</accession>
<dbReference type="EMBL" id="JACWZY010000031">
    <property type="protein sequence ID" value="MBD2704404.1"/>
    <property type="molecule type" value="Genomic_DNA"/>
</dbReference>
<reference evidence="1" key="1">
    <citation type="submission" date="2020-09" db="EMBL/GenBank/DDBJ databases">
        <authorList>
            <person name="Kim M.K."/>
        </authorList>
    </citation>
    <scope>NUCLEOTIDE SEQUENCE</scope>
    <source>
        <strain evidence="1">BT702</strain>
    </source>
</reference>
<organism evidence="1 2">
    <name type="scientific">Spirosoma profusum</name>
    <dbReference type="NCBI Taxonomy" id="2771354"/>
    <lineage>
        <taxon>Bacteria</taxon>
        <taxon>Pseudomonadati</taxon>
        <taxon>Bacteroidota</taxon>
        <taxon>Cytophagia</taxon>
        <taxon>Cytophagales</taxon>
        <taxon>Cytophagaceae</taxon>
        <taxon>Spirosoma</taxon>
    </lineage>
</organism>
<proteinExistence type="predicted"/>
<dbReference type="AlphaFoldDB" id="A0A926Y0J0"/>
<comment type="caution">
    <text evidence="1">The sequence shown here is derived from an EMBL/GenBank/DDBJ whole genome shotgun (WGS) entry which is preliminary data.</text>
</comment>
<gene>
    <name evidence="1" type="ORF">IC229_27435</name>
</gene>
<name>A0A926Y0J0_9BACT</name>
<dbReference type="RefSeq" id="WP_190890951.1">
    <property type="nucleotide sequence ID" value="NZ_JACWZY010000031.1"/>
</dbReference>
<evidence type="ECO:0000313" key="2">
    <source>
        <dbReference type="Proteomes" id="UP000598820"/>
    </source>
</evidence>
<keyword evidence="2" id="KW-1185">Reference proteome</keyword>
<sequence length="137" mass="15770">MDTQALIDKIKAIDSPEAMEVVADLFEQMEGAVPAEVKAAFWQQLKVLNTQSKKDREEIANTLRLHGVDYPLDKWLTPKNYALKFGISNIETVLGWINRGVISKENIREIPELNLRLVRAIEYTPRKYNQNKQEKTS</sequence>
<evidence type="ECO:0000313" key="1">
    <source>
        <dbReference type="EMBL" id="MBD2704404.1"/>
    </source>
</evidence>
<dbReference type="Proteomes" id="UP000598820">
    <property type="component" value="Unassembled WGS sequence"/>
</dbReference>
<protein>
    <submittedName>
        <fullName evidence="1">Uncharacterized protein</fullName>
    </submittedName>
</protein>